<keyword evidence="4" id="KW-0067">ATP-binding</keyword>
<sequence length="519" mass="53494">MPETENSPAALLPRPERPRAVPIGRVAELLGIAGATGDVLVTGITHSHSAVLTGDLYVALPDSRTDAREAVATARAAGAVAVLAEEAAAKQLDGCGLPVLVVTGLRSRLAELSSWFYGRAADGLLSFGVTGTNGKTTTCYLLEGGLRAAGRAPGLLGTVERRLGAQRFAGELTTPEAPQLYALLAVLAERGADALAMEVSSHALRLGRVDALVLDVAIFTNLTHDHLDFHPDMEDYYRAKAALFTPDRCRRAVVNVDDPHGRRLAAEAGVPVVTFSADGDPGAHWRAVDTVLGPDGSAFRVLGPGGAGADGRIAMPGGHNVANALGAIAALATAGLPLDRVVAGIGTVAGVPGRVERVDAGQPYLAVVDYAHQPDALRAVLTTLRAVTYGRLHVVVGCGGDRDSAKRPVMGEIAARFADTAVLTTDNPRSEDPLAILAAMHAGTVAIPPSERGEVLIVADRAEAIAAAVARADPDDTVLIAGKGHEKGQHIGAVTLPFDDRVVLASAIATSRAALPDPQ</sequence>
<keyword evidence="4 5" id="KW-0961">Cell wall biogenesis/degradation</keyword>
<feature type="binding site" evidence="4">
    <location>
        <begin position="173"/>
        <end position="174"/>
    </location>
    <ligand>
        <name>UDP-N-acetyl-alpha-D-muramoyl-L-alanyl-D-glutamate</name>
        <dbReference type="ChEBI" id="CHEBI:83900"/>
    </ligand>
</feature>
<dbReference type="Pfam" id="PF02875">
    <property type="entry name" value="Mur_ligase_C"/>
    <property type="match status" value="1"/>
</dbReference>
<dbReference type="Gene3D" id="3.40.1190.10">
    <property type="entry name" value="Mur-like, catalytic domain"/>
    <property type="match status" value="1"/>
</dbReference>
<dbReference type="GO" id="GO:0071555">
    <property type="term" value="P:cell wall organization"/>
    <property type="evidence" value="ECO:0007669"/>
    <property type="project" value="UniProtKB-KW"/>
</dbReference>
<evidence type="ECO:0000256" key="1">
    <source>
        <dbReference type="ARBA" id="ARBA00005898"/>
    </source>
</evidence>
<feature type="binding site" evidence="4">
    <location>
        <position position="200"/>
    </location>
    <ligand>
        <name>UDP-N-acetyl-alpha-D-muramoyl-L-alanyl-D-glutamate</name>
        <dbReference type="ChEBI" id="CHEBI:83900"/>
    </ligand>
</feature>
<dbReference type="GO" id="GO:0009252">
    <property type="term" value="P:peptidoglycan biosynthetic process"/>
    <property type="evidence" value="ECO:0007669"/>
    <property type="project" value="UniProtKB-UniRule"/>
</dbReference>
<dbReference type="InterPro" id="IPR035911">
    <property type="entry name" value="MurE/MurF_N"/>
</dbReference>
<evidence type="ECO:0000313" key="9">
    <source>
        <dbReference type="Proteomes" id="UP000037023"/>
    </source>
</evidence>
<dbReference type="GO" id="GO:0008765">
    <property type="term" value="F:UDP-N-acetylmuramoylalanyl-D-glutamate-2,6-diaminopimelate ligase activity"/>
    <property type="evidence" value="ECO:0007669"/>
    <property type="project" value="UniProtKB-UniRule"/>
</dbReference>
<feature type="binding site" evidence="4">
    <location>
        <begin position="131"/>
        <end position="137"/>
    </location>
    <ligand>
        <name>ATP</name>
        <dbReference type="ChEBI" id="CHEBI:30616"/>
    </ligand>
</feature>
<feature type="binding site" evidence="4">
    <location>
        <position position="486"/>
    </location>
    <ligand>
        <name>meso-2,6-diaminopimelate</name>
        <dbReference type="ChEBI" id="CHEBI:57791"/>
    </ligand>
</feature>
<name>A0A0L8K9C8_STRVR</name>
<dbReference type="InterPro" id="IPR005761">
    <property type="entry name" value="UDP-N-AcMur-Glu-dNH2Pim_ligase"/>
</dbReference>
<keyword evidence="4 8" id="KW-0436">Ligase</keyword>
<dbReference type="OrthoDB" id="9800958at2"/>
<feature type="binding site" evidence="4">
    <location>
        <position position="402"/>
    </location>
    <ligand>
        <name>meso-2,6-diaminopimelate</name>
        <dbReference type="ChEBI" id="CHEBI:57791"/>
    </ligand>
</feature>
<evidence type="ECO:0000313" key="8">
    <source>
        <dbReference type="EMBL" id="KOG22582.1"/>
    </source>
</evidence>
<comment type="caution">
    <text evidence="8">The sequence shown here is derived from an EMBL/GenBank/DDBJ whole genome shotgun (WGS) entry which is preliminary data.</text>
</comment>
<feature type="binding site" evidence="4">
    <location>
        <begin position="426"/>
        <end position="429"/>
    </location>
    <ligand>
        <name>meso-2,6-diaminopimelate</name>
        <dbReference type="ChEBI" id="CHEBI:57791"/>
    </ligand>
</feature>
<comment type="function">
    <text evidence="4">Catalyzes the addition of meso-diaminopimelic acid to the nucleotide precursor UDP-N-acetylmuramoyl-L-alanyl-D-glutamate (UMAG) in the biosynthesis of bacterial cell-wall peptidoglycan.</text>
</comment>
<dbReference type="GO" id="GO:0008360">
    <property type="term" value="P:regulation of cell shape"/>
    <property type="evidence" value="ECO:0007669"/>
    <property type="project" value="UniProtKB-KW"/>
</dbReference>
<dbReference type="InterPro" id="IPR013221">
    <property type="entry name" value="Mur_ligase_cen"/>
</dbReference>
<dbReference type="PATRIC" id="fig|1938.6.peg.4711"/>
<organism evidence="8 9">
    <name type="scientific">Streptomyces viridochromogenes</name>
    <dbReference type="NCBI Taxonomy" id="1938"/>
    <lineage>
        <taxon>Bacteria</taxon>
        <taxon>Bacillati</taxon>
        <taxon>Actinomycetota</taxon>
        <taxon>Actinomycetes</taxon>
        <taxon>Kitasatosporales</taxon>
        <taxon>Streptomycetaceae</taxon>
        <taxon>Streptomyces</taxon>
    </lineage>
</organism>
<keyword evidence="2 4" id="KW-0132">Cell division</keyword>
<dbReference type="InterPro" id="IPR004101">
    <property type="entry name" value="Mur_ligase_C"/>
</dbReference>
<dbReference type="SUPFAM" id="SSF53623">
    <property type="entry name" value="MurD-like peptide ligases, catalytic domain"/>
    <property type="match status" value="1"/>
</dbReference>
<evidence type="ECO:0000259" key="6">
    <source>
        <dbReference type="Pfam" id="PF02875"/>
    </source>
</evidence>
<keyword evidence="3 4" id="KW-0131">Cell cycle</keyword>
<dbReference type="UniPathway" id="UPA00219"/>
<gene>
    <name evidence="4" type="primary">murE</name>
    <name evidence="8" type="ORF">ADK34_21860</name>
</gene>
<keyword evidence="4" id="KW-0547">Nucleotide-binding</keyword>
<dbReference type="HAMAP" id="MF_00208">
    <property type="entry name" value="MurE"/>
    <property type="match status" value="1"/>
</dbReference>
<dbReference type="PANTHER" id="PTHR23135">
    <property type="entry name" value="MUR LIGASE FAMILY MEMBER"/>
    <property type="match status" value="1"/>
</dbReference>
<feature type="short sequence motif" description="Meso-diaminopimelate recognition motif" evidence="4">
    <location>
        <begin position="426"/>
        <end position="429"/>
    </location>
</feature>
<dbReference type="Proteomes" id="UP000037023">
    <property type="component" value="Unassembled WGS sequence"/>
</dbReference>
<comment type="subcellular location">
    <subcellularLocation>
        <location evidence="4 5">Cytoplasm</location>
    </subcellularLocation>
</comment>
<dbReference type="AlphaFoldDB" id="A0A0L8K9C8"/>
<proteinExistence type="inferred from homology"/>
<comment type="catalytic activity">
    <reaction evidence="4">
        <text>UDP-N-acetyl-alpha-D-muramoyl-L-alanyl-D-glutamate + meso-2,6-diaminopimelate + ATP = UDP-N-acetyl-alpha-D-muramoyl-L-alanyl-gamma-D-glutamyl-meso-2,6-diaminopimelate + ADP + phosphate + H(+)</text>
        <dbReference type="Rhea" id="RHEA:23676"/>
        <dbReference type="ChEBI" id="CHEBI:15378"/>
        <dbReference type="ChEBI" id="CHEBI:30616"/>
        <dbReference type="ChEBI" id="CHEBI:43474"/>
        <dbReference type="ChEBI" id="CHEBI:57791"/>
        <dbReference type="ChEBI" id="CHEBI:83900"/>
        <dbReference type="ChEBI" id="CHEBI:83905"/>
        <dbReference type="ChEBI" id="CHEBI:456216"/>
        <dbReference type="EC" id="6.3.2.13"/>
    </reaction>
</comment>
<dbReference type="Gene3D" id="3.90.190.20">
    <property type="entry name" value="Mur ligase, C-terminal domain"/>
    <property type="match status" value="1"/>
</dbReference>
<dbReference type="EMBL" id="LGUP01000238">
    <property type="protein sequence ID" value="KOG22582.1"/>
    <property type="molecule type" value="Genomic_DNA"/>
</dbReference>
<comment type="cofactor">
    <cofactor evidence="4">
        <name>Mg(2+)</name>
        <dbReference type="ChEBI" id="CHEBI:18420"/>
    </cofactor>
</comment>
<evidence type="ECO:0000256" key="2">
    <source>
        <dbReference type="ARBA" id="ARBA00022618"/>
    </source>
</evidence>
<evidence type="ECO:0000256" key="3">
    <source>
        <dbReference type="ARBA" id="ARBA00023306"/>
    </source>
</evidence>
<feature type="binding site" evidence="4">
    <location>
        <position position="482"/>
    </location>
    <ligand>
        <name>meso-2,6-diaminopimelate</name>
        <dbReference type="ChEBI" id="CHEBI:57791"/>
    </ligand>
</feature>
<dbReference type="Gene3D" id="3.40.1390.10">
    <property type="entry name" value="MurE/MurF, N-terminal domain"/>
    <property type="match status" value="1"/>
</dbReference>
<feature type="modified residue" description="N6-carboxylysine" evidence="4">
    <location>
        <position position="240"/>
    </location>
</feature>
<dbReference type="NCBIfam" id="TIGR01085">
    <property type="entry name" value="murE"/>
    <property type="match status" value="1"/>
</dbReference>
<reference evidence="8 9" key="1">
    <citation type="submission" date="2015-06" db="EMBL/GenBank/DDBJ databases">
        <authorList>
            <person name="Hoefler B.C."/>
            <person name="Straight P.D."/>
        </authorList>
    </citation>
    <scope>NUCLEOTIDE SEQUENCE [LARGE SCALE GENOMIC DNA]</scope>
    <source>
        <strain evidence="8 9">NRRL 3427</strain>
    </source>
</reference>
<comment type="PTM">
    <text evidence="4">Carboxylation is probably crucial for Mg(2+) binding and, consequently, for the gamma-phosphate positioning of ATP.</text>
</comment>
<evidence type="ECO:0000259" key="7">
    <source>
        <dbReference type="Pfam" id="PF08245"/>
    </source>
</evidence>
<dbReference type="Pfam" id="PF08245">
    <property type="entry name" value="Mur_ligase_M"/>
    <property type="match status" value="1"/>
</dbReference>
<dbReference type="InterPro" id="IPR036565">
    <property type="entry name" value="Mur-like_cat_sf"/>
</dbReference>
<comment type="similarity">
    <text evidence="1 4">Belongs to the MurCDEF family. MurE subfamily.</text>
</comment>
<dbReference type="PANTHER" id="PTHR23135:SF4">
    <property type="entry name" value="UDP-N-ACETYLMURAMOYL-L-ALANYL-D-GLUTAMATE--2,6-DIAMINOPIMELATE LIGASE MURE HOMOLOG, CHLOROPLASTIC"/>
    <property type="match status" value="1"/>
</dbReference>
<dbReference type="GO" id="GO:0000287">
    <property type="term" value="F:magnesium ion binding"/>
    <property type="evidence" value="ECO:0007669"/>
    <property type="project" value="UniProtKB-UniRule"/>
</dbReference>
<dbReference type="GO" id="GO:0051301">
    <property type="term" value="P:cell division"/>
    <property type="evidence" value="ECO:0007669"/>
    <property type="project" value="UniProtKB-KW"/>
</dbReference>
<dbReference type="EC" id="6.3.2.13" evidence="4"/>
<comment type="pathway">
    <text evidence="4 5">Cell wall biogenesis; peptidoglycan biosynthesis.</text>
</comment>
<dbReference type="RefSeq" id="WP_033207410.1">
    <property type="nucleotide sequence ID" value="NZ_LGUP01000238.1"/>
</dbReference>
<keyword evidence="4 5" id="KW-0573">Peptidoglycan synthesis</keyword>
<keyword evidence="4 5" id="KW-0133">Cell shape</keyword>
<evidence type="ECO:0000256" key="4">
    <source>
        <dbReference type="HAMAP-Rule" id="MF_00208"/>
    </source>
</evidence>
<dbReference type="InterPro" id="IPR036615">
    <property type="entry name" value="Mur_ligase_C_dom_sf"/>
</dbReference>
<protein>
    <recommendedName>
        <fullName evidence="4">UDP-N-acetylmuramoyl-L-alanyl-D-glutamate--2,6-diaminopimelate ligase</fullName>
        <ecNumber evidence="4">6.3.2.13</ecNumber>
    </recommendedName>
    <alternativeName>
        <fullName evidence="4">Meso-A2pm-adding enzyme</fullName>
    </alternativeName>
    <alternativeName>
        <fullName evidence="4">Meso-diaminopimelate-adding enzyme</fullName>
    </alternativeName>
    <alternativeName>
        <fullName evidence="4">UDP-MurNAc-L-Ala-D-Glu:meso-diaminopimelate ligase</fullName>
    </alternativeName>
    <alternativeName>
        <fullName evidence="4">UDP-MurNAc-tripeptide synthetase</fullName>
    </alternativeName>
    <alternativeName>
        <fullName evidence="4">UDP-N-acetylmuramyl-tripeptide synthetase</fullName>
    </alternativeName>
</protein>
<dbReference type="SUPFAM" id="SSF53244">
    <property type="entry name" value="MurD-like peptide ligases, peptide-binding domain"/>
    <property type="match status" value="1"/>
</dbReference>
<dbReference type="GO" id="GO:0005524">
    <property type="term" value="F:ATP binding"/>
    <property type="evidence" value="ECO:0007669"/>
    <property type="project" value="UniProtKB-UniRule"/>
</dbReference>
<evidence type="ECO:0000256" key="5">
    <source>
        <dbReference type="RuleBase" id="RU004135"/>
    </source>
</evidence>
<dbReference type="GO" id="GO:0005737">
    <property type="term" value="C:cytoplasm"/>
    <property type="evidence" value="ECO:0007669"/>
    <property type="project" value="UniProtKB-SubCell"/>
</dbReference>
<keyword evidence="4" id="KW-0963">Cytoplasm</keyword>
<dbReference type="SUPFAM" id="SSF63418">
    <property type="entry name" value="MurE/MurF N-terminal domain"/>
    <property type="match status" value="1"/>
</dbReference>
<dbReference type="NCBIfam" id="NF001124">
    <property type="entry name" value="PRK00139.1-2"/>
    <property type="match status" value="1"/>
</dbReference>
<feature type="binding site" evidence="4">
    <location>
        <position position="208"/>
    </location>
    <ligand>
        <name>UDP-N-acetyl-alpha-D-muramoyl-L-alanyl-D-glutamate</name>
        <dbReference type="ChEBI" id="CHEBI:83900"/>
    </ligand>
</feature>
<keyword evidence="4" id="KW-0460">Magnesium</keyword>
<comment type="caution">
    <text evidence="4">Lacks conserved residue(s) required for the propagation of feature annotation.</text>
</comment>
<feature type="domain" description="Mur ligase C-terminal" evidence="6">
    <location>
        <begin position="353"/>
        <end position="484"/>
    </location>
</feature>
<dbReference type="NCBIfam" id="NF001126">
    <property type="entry name" value="PRK00139.1-4"/>
    <property type="match status" value="1"/>
</dbReference>
<feature type="domain" description="Mur ligase central" evidence="7">
    <location>
        <begin position="129"/>
        <end position="330"/>
    </location>
</feature>
<accession>A0A0L8K9C8</accession>